<dbReference type="InterPro" id="IPR036565">
    <property type="entry name" value="Mur-like_cat_sf"/>
</dbReference>
<gene>
    <name evidence="4" type="ORF">SAMN00790413_03623</name>
</gene>
<dbReference type="InterPro" id="IPR004101">
    <property type="entry name" value="Mur_ligase_C"/>
</dbReference>
<evidence type="ECO:0000259" key="2">
    <source>
        <dbReference type="Pfam" id="PF08245"/>
    </source>
</evidence>
<organism evidence="4 5">
    <name type="scientific">Deinococcus hopiensis KR-140</name>
    <dbReference type="NCBI Taxonomy" id="695939"/>
    <lineage>
        <taxon>Bacteria</taxon>
        <taxon>Thermotogati</taxon>
        <taxon>Deinococcota</taxon>
        <taxon>Deinococci</taxon>
        <taxon>Deinococcales</taxon>
        <taxon>Deinococcaceae</taxon>
        <taxon>Deinococcus</taxon>
    </lineage>
</organism>
<proteinExistence type="predicted"/>
<dbReference type="Pfam" id="PF02875">
    <property type="entry name" value="Mur_ligase_C"/>
    <property type="match status" value="1"/>
</dbReference>
<dbReference type="Proteomes" id="UP000192582">
    <property type="component" value="Unassembled WGS sequence"/>
</dbReference>
<dbReference type="Gene3D" id="3.90.190.20">
    <property type="entry name" value="Mur ligase, C-terminal domain"/>
    <property type="match status" value="1"/>
</dbReference>
<dbReference type="GO" id="GO:0005524">
    <property type="term" value="F:ATP binding"/>
    <property type="evidence" value="ECO:0007669"/>
    <property type="project" value="InterPro"/>
</dbReference>
<name>A0A1W1UY32_9DEIO</name>
<dbReference type="SUPFAM" id="SSF53244">
    <property type="entry name" value="MurD-like peptide ligases, peptide-binding domain"/>
    <property type="match status" value="1"/>
</dbReference>
<feature type="domain" description="Cyanophycin synthase-like N-terminal" evidence="3">
    <location>
        <begin position="42"/>
        <end position="149"/>
    </location>
</feature>
<dbReference type="InterPro" id="IPR036615">
    <property type="entry name" value="Mur_ligase_C_dom_sf"/>
</dbReference>
<dbReference type="OrthoDB" id="9803907at2"/>
<dbReference type="EMBL" id="FWWU01000008">
    <property type="protein sequence ID" value="SMB85969.1"/>
    <property type="molecule type" value="Genomic_DNA"/>
</dbReference>
<feature type="domain" description="Mur ligase central" evidence="2">
    <location>
        <begin position="224"/>
        <end position="442"/>
    </location>
</feature>
<evidence type="ECO:0000313" key="4">
    <source>
        <dbReference type="EMBL" id="SMB85969.1"/>
    </source>
</evidence>
<dbReference type="InterPro" id="IPR044019">
    <property type="entry name" value="Cyanophycin_syn_N"/>
</dbReference>
<dbReference type="GO" id="GO:0016881">
    <property type="term" value="F:acid-amino acid ligase activity"/>
    <property type="evidence" value="ECO:0007669"/>
    <property type="project" value="InterPro"/>
</dbReference>
<reference evidence="4 5" key="1">
    <citation type="submission" date="2017-04" db="EMBL/GenBank/DDBJ databases">
        <authorList>
            <person name="Afonso C.L."/>
            <person name="Miller P.J."/>
            <person name="Scott M.A."/>
            <person name="Spackman E."/>
            <person name="Goraichik I."/>
            <person name="Dimitrov K.M."/>
            <person name="Suarez D.L."/>
            <person name="Swayne D.E."/>
        </authorList>
    </citation>
    <scope>NUCLEOTIDE SEQUENCE [LARGE SCALE GENOMIC DNA]</scope>
    <source>
        <strain evidence="4 5">KR-140</strain>
    </source>
</reference>
<feature type="domain" description="Mur ligase C-terminal" evidence="1">
    <location>
        <begin position="468"/>
        <end position="597"/>
    </location>
</feature>
<dbReference type="PANTHER" id="PTHR23135:SF18">
    <property type="entry name" value="CYANOPHYCIN SYNTHETASE"/>
    <property type="match status" value="1"/>
</dbReference>
<dbReference type="SUPFAM" id="SSF53623">
    <property type="entry name" value="MurD-like peptide ligases, catalytic domain"/>
    <property type="match status" value="1"/>
</dbReference>
<sequence>MTGNQIAGRELYNPSITSALQVLEKRVYRGPNIYTHDPIIRIQIDLGPFRGRPIGSLPNLIECLLQQLPPAAKGDAGRHEALHDGALLEDVMAHLALELQTLAGTPVRASKARSMRGVLRSGTVLYPFWDEGVGLLAGIVALRLVNSLLFPEGPSVSGLHQLRPGRDGPMDLYAPFDFTSELHALHQLACQSNPQPATPLHTSASQQDGPCISAASRPLPIISITGTNGKSTTSRMVAHIFRHAGKRVGLTTSNGIYINGEQIVSGDTTGPKSAKVVLNDPNVEVAVLETARGGILREGLGFDRCDVGAVLNIQPDHLGLKGIETVEDLAWVKSLVVEVVADTGTSVLNADDELTLGMRRKAGGHLTLFSMHGGNAASKDLQEHIAGGGTALVREPTVLGDELVLYEGGQRHPIMRARDIPATLGGFAQVNVQNALAAAAIAVAQNIELPVIRAALGSFSTSFEQSPGRLNLYDGHPFRVLLDYAHNPSGMEYLRDLVAHLRPPQGRVIGVMGVAGDRRDEDIRRMGELAAVTFDELVVREDQDRRGRPPLEAAHWVEVGARSAGLPPQNLTTIIDEPQAVHHALCTAYPGDLVILLATDVEGTWQQLLNFQGHRTPLERSEGDGYHATSHD</sequence>
<dbReference type="Pfam" id="PF18921">
    <property type="entry name" value="Cyanophycin_syn"/>
    <property type="match status" value="1"/>
</dbReference>
<evidence type="ECO:0000259" key="1">
    <source>
        <dbReference type="Pfam" id="PF02875"/>
    </source>
</evidence>
<protein>
    <submittedName>
        <fullName evidence="4">Cyanophycin synthetase</fullName>
    </submittedName>
</protein>
<evidence type="ECO:0000259" key="3">
    <source>
        <dbReference type="Pfam" id="PF18921"/>
    </source>
</evidence>
<dbReference type="STRING" id="695939.SAMN00790413_03623"/>
<dbReference type="Gene3D" id="3.40.1190.10">
    <property type="entry name" value="Mur-like, catalytic domain"/>
    <property type="match status" value="1"/>
</dbReference>
<dbReference type="PANTHER" id="PTHR23135">
    <property type="entry name" value="MUR LIGASE FAMILY MEMBER"/>
    <property type="match status" value="1"/>
</dbReference>
<evidence type="ECO:0000313" key="5">
    <source>
        <dbReference type="Proteomes" id="UP000192582"/>
    </source>
</evidence>
<dbReference type="Pfam" id="PF08245">
    <property type="entry name" value="Mur_ligase_M"/>
    <property type="match status" value="1"/>
</dbReference>
<dbReference type="InterPro" id="IPR013221">
    <property type="entry name" value="Mur_ligase_cen"/>
</dbReference>
<keyword evidence="5" id="KW-1185">Reference proteome</keyword>
<dbReference type="AlphaFoldDB" id="A0A1W1UY32"/>
<accession>A0A1W1UY32</accession>